<organism evidence="5 6">
    <name type="scientific">Petrolisthes cinctipes</name>
    <name type="common">Flat porcelain crab</name>
    <dbReference type="NCBI Taxonomy" id="88211"/>
    <lineage>
        <taxon>Eukaryota</taxon>
        <taxon>Metazoa</taxon>
        <taxon>Ecdysozoa</taxon>
        <taxon>Arthropoda</taxon>
        <taxon>Crustacea</taxon>
        <taxon>Multicrustacea</taxon>
        <taxon>Malacostraca</taxon>
        <taxon>Eumalacostraca</taxon>
        <taxon>Eucarida</taxon>
        <taxon>Decapoda</taxon>
        <taxon>Pleocyemata</taxon>
        <taxon>Anomura</taxon>
        <taxon>Galatheoidea</taxon>
        <taxon>Porcellanidae</taxon>
        <taxon>Petrolisthes</taxon>
    </lineage>
</organism>
<dbReference type="Gene3D" id="2.60.40.10">
    <property type="entry name" value="Immunoglobulins"/>
    <property type="match status" value="1"/>
</dbReference>
<feature type="transmembrane region" description="Helical" evidence="2">
    <location>
        <begin position="339"/>
        <end position="362"/>
    </location>
</feature>
<dbReference type="EMBL" id="JAWQEG010001968">
    <property type="protein sequence ID" value="KAK3875426.1"/>
    <property type="molecule type" value="Genomic_DNA"/>
</dbReference>
<sequence length="405" mass="44785">MCKDPFYAIFLLLTWSSQCLTERVVVNLADGGTSRPILLLPLEHSHDNHGPNTEVALPIRRAQDQEDPFDIPNPPSETDTGDTQSKDTVPPNSNNNQDATLNVYTENTADYSEDREEQHGVEDEGHLSTPKNAQQEIIKTPTMHAPAISTTINTTIEMKQTTTSPLYKTSTPYSIISPSPPKPSLPPTTLTTPTPLLCHQSCLNALNATTLYTNQTLTLEQGSDLTLICELPINPSLNVENLIWLFHSLGSPEGQCSLTSQRYLASCPGFTTVTNTDDRNATFLRQVLTLANLQENHTGEYFCQVEVTCCPRTQEHPMTQENTVGVTVSVWWADYTLDLAVAGTLAAVLIAILVGVTVWLNWRRRRAYFSRDRKQASGNTTSAVLHLPLIDDDDDSFDSNSDVQE</sequence>
<dbReference type="InterPro" id="IPR007110">
    <property type="entry name" value="Ig-like_dom"/>
</dbReference>
<feature type="signal peptide" evidence="3">
    <location>
        <begin position="1"/>
        <end position="21"/>
    </location>
</feature>
<comment type="caution">
    <text evidence="5">The sequence shown here is derived from an EMBL/GenBank/DDBJ whole genome shotgun (WGS) entry which is preliminary data.</text>
</comment>
<evidence type="ECO:0000256" key="3">
    <source>
        <dbReference type="SAM" id="SignalP"/>
    </source>
</evidence>
<keyword evidence="2" id="KW-0812">Transmembrane</keyword>
<protein>
    <recommendedName>
        <fullName evidence="4">Ig-like domain-containing protein</fullName>
    </recommendedName>
</protein>
<keyword evidence="2" id="KW-0472">Membrane</keyword>
<feature type="compositionally biased region" description="Polar residues" evidence="1">
    <location>
        <begin position="76"/>
        <end position="110"/>
    </location>
</feature>
<evidence type="ECO:0000256" key="2">
    <source>
        <dbReference type="SAM" id="Phobius"/>
    </source>
</evidence>
<feature type="chain" id="PRO_5042287895" description="Ig-like domain-containing protein" evidence="3">
    <location>
        <begin position="22"/>
        <end position="405"/>
    </location>
</feature>
<evidence type="ECO:0000259" key="4">
    <source>
        <dbReference type="PROSITE" id="PS50835"/>
    </source>
</evidence>
<dbReference type="InterPro" id="IPR036179">
    <property type="entry name" value="Ig-like_dom_sf"/>
</dbReference>
<gene>
    <name evidence="5" type="ORF">Pcinc_019710</name>
</gene>
<evidence type="ECO:0000313" key="5">
    <source>
        <dbReference type="EMBL" id="KAK3875426.1"/>
    </source>
</evidence>
<evidence type="ECO:0000313" key="6">
    <source>
        <dbReference type="Proteomes" id="UP001286313"/>
    </source>
</evidence>
<dbReference type="SMART" id="SM00409">
    <property type="entry name" value="IG"/>
    <property type="match status" value="1"/>
</dbReference>
<proteinExistence type="predicted"/>
<name>A0AAE1FKQ1_PETCI</name>
<dbReference type="SUPFAM" id="SSF48726">
    <property type="entry name" value="Immunoglobulin"/>
    <property type="match status" value="1"/>
</dbReference>
<dbReference type="InterPro" id="IPR013106">
    <property type="entry name" value="Ig_V-set"/>
</dbReference>
<accession>A0AAE1FKQ1</accession>
<feature type="region of interest" description="Disordered" evidence="1">
    <location>
        <begin position="65"/>
        <end position="132"/>
    </location>
</feature>
<dbReference type="InterPro" id="IPR013783">
    <property type="entry name" value="Ig-like_fold"/>
</dbReference>
<keyword evidence="2" id="KW-1133">Transmembrane helix</keyword>
<dbReference type="PROSITE" id="PS50835">
    <property type="entry name" value="IG_LIKE"/>
    <property type="match status" value="1"/>
</dbReference>
<evidence type="ECO:0000256" key="1">
    <source>
        <dbReference type="SAM" id="MobiDB-lite"/>
    </source>
</evidence>
<keyword evidence="3" id="KW-0732">Signal</keyword>
<feature type="compositionally biased region" description="Basic and acidic residues" evidence="1">
    <location>
        <begin position="116"/>
        <end position="126"/>
    </location>
</feature>
<dbReference type="InterPro" id="IPR003599">
    <property type="entry name" value="Ig_sub"/>
</dbReference>
<feature type="domain" description="Ig-like" evidence="4">
    <location>
        <begin position="187"/>
        <end position="325"/>
    </location>
</feature>
<dbReference type="Pfam" id="PF07686">
    <property type="entry name" value="V-set"/>
    <property type="match status" value="1"/>
</dbReference>
<keyword evidence="6" id="KW-1185">Reference proteome</keyword>
<reference evidence="5" key="1">
    <citation type="submission" date="2023-10" db="EMBL/GenBank/DDBJ databases">
        <title>Genome assemblies of two species of porcelain crab, Petrolisthes cinctipes and Petrolisthes manimaculis (Anomura: Porcellanidae).</title>
        <authorList>
            <person name="Angst P."/>
        </authorList>
    </citation>
    <scope>NUCLEOTIDE SEQUENCE</scope>
    <source>
        <strain evidence="5">PB745_01</strain>
        <tissue evidence="5">Gill</tissue>
    </source>
</reference>
<dbReference type="AlphaFoldDB" id="A0AAE1FKQ1"/>
<dbReference type="Proteomes" id="UP001286313">
    <property type="component" value="Unassembled WGS sequence"/>
</dbReference>